<name>A0A0A9EUT2_ARUDO</name>
<dbReference type="AlphaFoldDB" id="A0A0A9EUT2"/>
<evidence type="ECO:0000313" key="2">
    <source>
        <dbReference type="EMBL" id="JAE02759.1"/>
    </source>
</evidence>
<evidence type="ECO:0000256" key="1">
    <source>
        <dbReference type="SAM" id="MobiDB-lite"/>
    </source>
</evidence>
<proteinExistence type="predicted"/>
<sequence length="66" mass="7403">MWKTIQTDNGSTDQQGMLPPNIQTKLLPTKQGLEGITDTPGYIENKKHKENCLVCPALPPLKYKVH</sequence>
<organism evidence="2">
    <name type="scientific">Arundo donax</name>
    <name type="common">Giant reed</name>
    <name type="synonym">Donax arundinaceus</name>
    <dbReference type="NCBI Taxonomy" id="35708"/>
    <lineage>
        <taxon>Eukaryota</taxon>
        <taxon>Viridiplantae</taxon>
        <taxon>Streptophyta</taxon>
        <taxon>Embryophyta</taxon>
        <taxon>Tracheophyta</taxon>
        <taxon>Spermatophyta</taxon>
        <taxon>Magnoliopsida</taxon>
        <taxon>Liliopsida</taxon>
        <taxon>Poales</taxon>
        <taxon>Poaceae</taxon>
        <taxon>PACMAD clade</taxon>
        <taxon>Arundinoideae</taxon>
        <taxon>Arundineae</taxon>
        <taxon>Arundo</taxon>
    </lineage>
</organism>
<feature type="region of interest" description="Disordered" evidence="1">
    <location>
        <begin position="1"/>
        <end position="21"/>
    </location>
</feature>
<accession>A0A0A9EUT2</accession>
<protein>
    <submittedName>
        <fullName evidence="2">Uncharacterized protein</fullName>
    </submittedName>
</protein>
<reference evidence="2" key="2">
    <citation type="journal article" date="2015" name="Data Brief">
        <title>Shoot transcriptome of the giant reed, Arundo donax.</title>
        <authorList>
            <person name="Barrero R.A."/>
            <person name="Guerrero F.D."/>
            <person name="Moolhuijzen P."/>
            <person name="Goolsby J.A."/>
            <person name="Tidwell J."/>
            <person name="Bellgard S.E."/>
            <person name="Bellgard M.I."/>
        </authorList>
    </citation>
    <scope>NUCLEOTIDE SEQUENCE</scope>
    <source>
        <tissue evidence="2">Shoot tissue taken approximately 20 cm above the soil surface</tissue>
    </source>
</reference>
<dbReference type="EMBL" id="GBRH01195137">
    <property type="protein sequence ID" value="JAE02759.1"/>
    <property type="molecule type" value="Transcribed_RNA"/>
</dbReference>
<reference evidence="2" key="1">
    <citation type="submission" date="2014-09" db="EMBL/GenBank/DDBJ databases">
        <authorList>
            <person name="Magalhaes I.L.F."/>
            <person name="Oliveira U."/>
            <person name="Santos F.R."/>
            <person name="Vidigal T.H.D.A."/>
            <person name="Brescovit A.D."/>
            <person name="Santos A.J."/>
        </authorList>
    </citation>
    <scope>NUCLEOTIDE SEQUENCE</scope>
    <source>
        <tissue evidence="2">Shoot tissue taken approximately 20 cm above the soil surface</tissue>
    </source>
</reference>